<gene>
    <name evidence="2" type="ORF">I0C86_30390</name>
</gene>
<dbReference type="InterPro" id="IPR035923">
    <property type="entry name" value="TT1751-like_sf"/>
</dbReference>
<name>A0ABS0H457_9ACTN</name>
<evidence type="ECO:0000259" key="1">
    <source>
        <dbReference type="Pfam" id="PF03625"/>
    </source>
</evidence>
<comment type="caution">
    <text evidence="2">The sequence shown here is derived from an EMBL/GenBank/DDBJ whole genome shotgun (WGS) entry which is preliminary data.</text>
</comment>
<accession>A0ABS0H457</accession>
<keyword evidence="3" id="KW-1185">Reference proteome</keyword>
<dbReference type="InterPro" id="IPR005180">
    <property type="entry name" value="DUF302"/>
</dbReference>
<dbReference type="Gene3D" id="3.30.310.70">
    <property type="entry name" value="TT1751-like domain"/>
    <property type="match status" value="1"/>
</dbReference>
<reference evidence="2 3" key="1">
    <citation type="submission" date="2020-11" db="EMBL/GenBank/DDBJ databases">
        <title>A novel isolate from a Black sea contaminated sediment with potential to produce alkanes: Plantactinospora alkalitolerans sp. nov.</title>
        <authorList>
            <person name="Carro L."/>
            <person name="Veyisoglu A."/>
            <person name="Guven K."/>
            <person name="Schumann P."/>
            <person name="Klenk H.-P."/>
            <person name="Sahin N."/>
        </authorList>
    </citation>
    <scope>NUCLEOTIDE SEQUENCE [LARGE SCALE GENOMIC DNA]</scope>
    <source>
        <strain evidence="2 3">S1510</strain>
    </source>
</reference>
<organism evidence="2 3">
    <name type="scientific">Plantactinospora alkalitolerans</name>
    <dbReference type="NCBI Taxonomy" id="2789879"/>
    <lineage>
        <taxon>Bacteria</taxon>
        <taxon>Bacillati</taxon>
        <taxon>Actinomycetota</taxon>
        <taxon>Actinomycetes</taxon>
        <taxon>Micromonosporales</taxon>
        <taxon>Micromonosporaceae</taxon>
        <taxon>Plantactinospora</taxon>
    </lineage>
</organism>
<dbReference type="Pfam" id="PF03625">
    <property type="entry name" value="DUF302"/>
    <property type="match status" value="1"/>
</dbReference>
<feature type="domain" description="DUF302" evidence="1">
    <location>
        <begin position="31"/>
        <end position="93"/>
    </location>
</feature>
<proteinExistence type="predicted"/>
<evidence type="ECO:0000313" key="2">
    <source>
        <dbReference type="EMBL" id="MBF9133240.1"/>
    </source>
</evidence>
<evidence type="ECO:0000313" key="3">
    <source>
        <dbReference type="Proteomes" id="UP000638560"/>
    </source>
</evidence>
<dbReference type="Proteomes" id="UP000638560">
    <property type="component" value="Unassembled WGS sequence"/>
</dbReference>
<dbReference type="PANTHER" id="PTHR38342:SF2">
    <property type="entry name" value="INNER MEMBRANE OR EXPORTED"/>
    <property type="match status" value="1"/>
</dbReference>
<dbReference type="RefSeq" id="WP_196204740.1">
    <property type="nucleotide sequence ID" value="NZ_JADPUN010000260.1"/>
</dbReference>
<protein>
    <submittedName>
        <fullName evidence="2">DUF302 domain-containing protein</fullName>
    </submittedName>
</protein>
<dbReference type="PANTHER" id="PTHR38342">
    <property type="entry name" value="SLR5037 PROTEIN"/>
    <property type="match status" value="1"/>
</dbReference>
<dbReference type="CDD" id="cd14797">
    <property type="entry name" value="DUF302"/>
    <property type="match status" value="1"/>
</dbReference>
<sequence>MTRRSTRDVGETISALRAEAERVGAAVAAVVDHAAAARKAGLSMPDTQVIIFGNPHAGTPLMQACPEIAIDLPMRLLVRDDGRSGSLVTWQDPAYLARRYGLGEDQLAPLNAPATIAAAVDGR</sequence>
<dbReference type="EMBL" id="JADPUN010000260">
    <property type="protein sequence ID" value="MBF9133240.1"/>
    <property type="molecule type" value="Genomic_DNA"/>
</dbReference>
<dbReference type="SUPFAM" id="SSF103247">
    <property type="entry name" value="TT1751-like"/>
    <property type="match status" value="1"/>
</dbReference>